<dbReference type="Pfam" id="PF17863">
    <property type="entry name" value="AAA_lid_2"/>
    <property type="match status" value="1"/>
</dbReference>
<dbReference type="KEGG" id="phy:AJ81_03810"/>
<dbReference type="STRING" id="1123384.AJ81_03810"/>
<feature type="domain" description="ATPase AAA-3" evidence="1">
    <location>
        <begin position="38"/>
        <end position="167"/>
    </location>
</feature>
<protein>
    <submittedName>
        <fullName evidence="3">Magnesium chelatase</fullName>
    </submittedName>
</protein>
<dbReference type="AlphaFoldDB" id="A0A0X1KQF2"/>
<dbReference type="InterPro" id="IPR050764">
    <property type="entry name" value="CbbQ/NirQ/NorQ/GpvN"/>
</dbReference>
<dbReference type="EMBL" id="CP007141">
    <property type="protein sequence ID" value="AJC73483.1"/>
    <property type="molecule type" value="Genomic_DNA"/>
</dbReference>
<dbReference type="Gene3D" id="3.40.50.300">
    <property type="entry name" value="P-loop containing nucleotide triphosphate hydrolases"/>
    <property type="match status" value="1"/>
</dbReference>
<dbReference type="SUPFAM" id="SSF52540">
    <property type="entry name" value="P-loop containing nucleoside triphosphate hydrolases"/>
    <property type="match status" value="1"/>
</dbReference>
<dbReference type="GO" id="GO:0005524">
    <property type="term" value="F:ATP binding"/>
    <property type="evidence" value="ECO:0007669"/>
    <property type="project" value="InterPro"/>
</dbReference>
<dbReference type="Gene3D" id="1.10.8.80">
    <property type="entry name" value="Magnesium chelatase subunit I, C-Terminal domain"/>
    <property type="match status" value="1"/>
</dbReference>
<dbReference type="OrthoDB" id="9808397at2"/>
<dbReference type="PATRIC" id="fig|1123384.7.peg.744"/>
<dbReference type="RefSeq" id="WP_031505260.1">
    <property type="nucleotide sequence ID" value="NC_022795.1"/>
</dbReference>
<dbReference type="InterPro" id="IPR027417">
    <property type="entry name" value="P-loop_NTPase"/>
</dbReference>
<evidence type="ECO:0000259" key="2">
    <source>
        <dbReference type="Pfam" id="PF17863"/>
    </source>
</evidence>
<evidence type="ECO:0000313" key="4">
    <source>
        <dbReference type="Proteomes" id="UP000077469"/>
    </source>
</evidence>
<sequence length="313" mass="34850">MKQVADFAERVLKNVSRVIVGKDEVIKKILAAFLSSAHVLINDVPGVGKTMLARSFAISLGLNFSRVQCTPDLTPSDITGFNVLDPRTGQFSFKKGVLFTDVLLVDEINRATPRTQSALLQAMAEKQVSIDGVTYQLSEHFFVIATQNPVEFEGTFPLPEAQLDRFAICLSLGYLERDQEIELLRRLERSHPIESLEPVCEAGELSRMKELVKEVYVDDSVMDYAVRIVARTRTHPDVALGSSPRGSIALVHLSRALAAMSERNFVLPDDVKSIALDVLAHRLILKPEARLMRKTKQEIVEEILNSEEAPIRG</sequence>
<dbReference type="InterPro" id="IPR041628">
    <property type="entry name" value="ChlI/MoxR_AAA_lid"/>
</dbReference>
<dbReference type="Pfam" id="PF07726">
    <property type="entry name" value="AAA_3"/>
    <property type="match status" value="1"/>
</dbReference>
<name>A0A0X1KQF2_9THEM</name>
<evidence type="ECO:0000313" key="3">
    <source>
        <dbReference type="EMBL" id="AJC73483.1"/>
    </source>
</evidence>
<reference evidence="3 4" key="1">
    <citation type="submission" date="2014-01" db="EMBL/GenBank/DDBJ databases">
        <title>Genome sequencing of Thermotog hypogea.</title>
        <authorList>
            <person name="Zhang X."/>
            <person name="Alvare G."/>
            <person name="Fristensky B."/>
            <person name="Chen L."/>
            <person name="Suen T."/>
            <person name="Chen Q."/>
            <person name="Ma K."/>
        </authorList>
    </citation>
    <scope>NUCLEOTIDE SEQUENCE [LARGE SCALE GENOMIC DNA]</scope>
    <source>
        <strain evidence="3 4">DSM 11164</strain>
    </source>
</reference>
<dbReference type="PANTHER" id="PTHR42759:SF5">
    <property type="entry name" value="METHANOL DEHYDROGENASE REGULATOR"/>
    <property type="match status" value="1"/>
</dbReference>
<keyword evidence="4" id="KW-1185">Reference proteome</keyword>
<dbReference type="PANTHER" id="PTHR42759">
    <property type="entry name" value="MOXR FAMILY PROTEIN"/>
    <property type="match status" value="1"/>
</dbReference>
<dbReference type="InterPro" id="IPR011703">
    <property type="entry name" value="ATPase_AAA-3"/>
</dbReference>
<dbReference type="PaxDb" id="1123384-AJ81_03810"/>
<dbReference type="GO" id="GO:0016887">
    <property type="term" value="F:ATP hydrolysis activity"/>
    <property type="evidence" value="ECO:0007669"/>
    <property type="project" value="InterPro"/>
</dbReference>
<organism evidence="3 4">
    <name type="scientific">Pseudothermotoga hypogea DSM 11164 = NBRC 106472</name>
    <dbReference type="NCBI Taxonomy" id="1123384"/>
    <lineage>
        <taxon>Bacteria</taxon>
        <taxon>Thermotogati</taxon>
        <taxon>Thermotogota</taxon>
        <taxon>Thermotogae</taxon>
        <taxon>Thermotogales</taxon>
        <taxon>Thermotogaceae</taxon>
        <taxon>Pseudothermotoga</taxon>
    </lineage>
</organism>
<evidence type="ECO:0000259" key="1">
    <source>
        <dbReference type="Pfam" id="PF07726"/>
    </source>
</evidence>
<dbReference type="PIRSF" id="PIRSF002849">
    <property type="entry name" value="AAA_ATPase_chaperone_MoxR_prd"/>
    <property type="match status" value="1"/>
</dbReference>
<dbReference type="Proteomes" id="UP000077469">
    <property type="component" value="Chromosome"/>
</dbReference>
<gene>
    <name evidence="3" type="ORF">AJ81_03810</name>
</gene>
<feature type="domain" description="ChlI/MoxR AAA lid" evidence="2">
    <location>
        <begin position="231"/>
        <end position="303"/>
    </location>
</feature>
<proteinExistence type="predicted"/>
<accession>A0A0X1KQF2</accession>
<dbReference type="CDD" id="cd00009">
    <property type="entry name" value="AAA"/>
    <property type="match status" value="1"/>
</dbReference>